<gene>
    <name evidence="2" type="ORF">HAQ05_28265</name>
</gene>
<dbReference type="InterPro" id="IPR025948">
    <property type="entry name" value="HTH-like_dom"/>
</dbReference>
<dbReference type="PANTHER" id="PTHR46889">
    <property type="entry name" value="TRANSPOSASE INSF FOR INSERTION SEQUENCE IS3B-RELATED"/>
    <property type="match status" value="1"/>
</dbReference>
<dbReference type="RefSeq" id="WP_190427722.1">
    <property type="nucleotide sequence ID" value="NZ_JAAOCA010000158.1"/>
</dbReference>
<evidence type="ECO:0000313" key="2">
    <source>
        <dbReference type="EMBL" id="MBD1602563.1"/>
    </source>
</evidence>
<keyword evidence="3" id="KW-1185">Reference proteome</keyword>
<organism evidence="2 3">
    <name type="scientific">Pseudomonas typographi</name>
    <dbReference type="NCBI Taxonomy" id="2715964"/>
    <lineage>
        <taxon>Bacteria</taxon>
        <taxon>Pseudomonadati</taxon>
        <taxon>Pseudomonadota</taxon>
        <taxon>Gammaproteobacteria</taxon>
        <taxon>Pseudomonadales</taxon>
        <taxon>Pseudomonadaceae</taxon>
        <taxon>Pseudomonas</taxon>
    </lineage>
</organism>
<sequence length="106" mass="12212">GYRALDGRGTRALALVDQLRSEEPVDLLCSVFEVTRSCYYAHCRKRRSPDAERVILRSRVSELFTQSRSAAGSRSIMLMMKEDGMQIGRFKVRKLMREMNLISKQP</sequence>
<dbReference type="Pfam" id="PF13276">
    <property type="entry name" value="HTH_21"/>
    <property type="match status" value="1"/>
</dbReference>
<feature type="domain" description="HTH-like" evidence="1">
    <location>
        <begin position="56"/>
        <end position="105"/>
    </location>
</feature>
<dbReference type="InterPro" id="IPR050900">
    <property type="entry name" value="Transposase_IS3/IS150/IS904"/>
</dbReference>
<protein>
    <submittedName>
        <fullName evidence="2">IS3 family transposase</fullName>
    </submittedName>
</protein>
<evidence type="ECO:0000259" key="1">
    <source>
        <dbReference type="Pfam" id="PF13276"/>
    </source>
</evidence>
<dbReference type="PANTHER" id="PTHR46889:SF4">
    <property type="entry name" value="TRANSPOSASE INSO FOR INSERTION SEQUENCE ELEMENT IS911B-RELATED"/>
    <property type="match status" value="1"/>
</dbReference>
<evidence type="ECO:0000313" key="3">
    <source>
        <dbReference type="Proteomes" id="UP000805841"/>
    </source>
</evidence>
<proteinExistence type="predicted"/>
<accession>A0ABR7ZBB7</accession>
<feature type="non-terminal residue" evidence="2">
    <location>
        <position position="1"/>
    </location>
</feature>
<dbReference type="Proteomes" id="UP000805841">
    <property type="component" value="Unassembled WGS sequence"/>
</dbReference>
<dbReference type="EMBL" id="JAAOCA010000158">
    <property type="protein sequence ID" value="MBD1602563.1"/>
    <property type="molecule type" value="Genomic_DNA"/>
</dbReference>
<feature type="non-terminal residue" evidence="2">
    <location>
        <position position="106"/>
    </location>
</feature>
<reference evidence="2 3" key="1">
    <citation type="journal article" date="2020" name="Insects">
        <title>Bacteria Belonging to Pseudomonas typographi sp. nov. from the Bark Beetle Ips typographus Have Genomic Potential to Aid in the Host Ecology.</title>
        <authorList>
            <person name="Peral-Aranega E."/>
            <person name="Saati-Santamaria Z."/>
            <person name="Kolarik M."/>
            <person name="Rivas R."/>
            <person name="Garcia-Fraile P."/>
        </authorList>
    </citation>
    <scope>NUCLEOTIDE SEQUENCE [LARGE SCALE GENOMIC DNA]</scope>
    <source>
        <strain evidence="2 3">CA3A</strain>
    </source>
</reference>
<comment type="caution">
    <text evidence="2">The sequence shown here is derived from an EMBL/GenBank/DDBJ whole genome shotgun (WGS) entry which is preliminary data.</text>
</comment>
<name>A0ABR7ZBB7_9PSED</name>